<gene>
    <name evidence="1" type="ORF">CTOB1V02_LOCUS17566</name>
</gene>
<name>A0A7R8WX56_9CRUS</name>
<evidence type="ECO:0000313" key="1">
    <source>
        <dbReference type="EMBL" id="CAD7239751.1"/>
    </source>
</evidence>
<accession>A0A7R8WX56</accession>
<dbReference type="EMBL" id="OB739923">
    <property type="protein sequence ID" value="CAD7239751.1"/>
    <property type="molecule type" value="Genomic_DNA"/>
</dbReference>
<dbReference type="AlphaFoldDB" id="A0A7R8WX56"/>
<organism evidence="1">
    <name type="scientific">Cyprideis torosa</name>
    <dbReference type="NCBI Taxonomy" id="163714"/>
    <lineage>
        <taxon>Eukaryota</taxon>
        <taxon>Metazoa</taxon>
        <taxon>Ecdysozoa</taxon>
        <taxon>Arthropoda</taxon>
        <taxon>Crustacea</taxon>
        <taxon>Oligostraca</taxon>
        <taxon>Ostracoda</taxon>
        <taxon>Podocopa</taxon>
        <taxon>Podocopida</taxon>
        <taxon>Cytherocopina</taxon>
        <taxon>Cytheroidea</taxon>
        <taxon>Cytherideidae</taxon>
        <taxon>Cyprideis</taxon>
    </lineage>
</organism>
<reference evidence="1" key="1">
    <citation type="submission" date="2020-11" db="EMBL/GenBank/DDBJ databases">
        <authorList>
            <person name="Tran Van P."/>
        </authorList>
    </citation>
    <scope>NUCLEOTIDE SEQUENCE</scope>
</reference>
<proteinExistence type="predicted"/>
<protein>
    <submittedName>
        <fullName evidence="1">Uncharacterized protein</fullName>
    </submittedName>
</protein>
<sequence>MCGTIMRSKTASLKEPSTSLSVNLISASALFPLTKINRSLSTAALAIAQLLLVGC</sequence>